<dbReference type="FunFam" id="3.40.50.300:FF:000216">
    <property type="entry name" value="Type VII secretion ATPase EccA"/>
    <property type="match status" value="1"/>
</dbReference>
<dbReference type="Gene3D" id="1.10.8.60">
    <property type="match status" value="1"/>
</dbReference>
<evidence type="ECO:0000256" key="2">
    <source>
        <dbReference type="ARBA" id="ARBA00022741"/>
    </source>
</evidence>
<dbReference type="Gene3D" id="3.40.50.300">
    <property type="entry name" value="P-loop containing nucleotide triphosphate hydrolases"/>
    <property type="match status" value="1"/>
</dbReference>
<protein>
    <submittedName>
        <fullName evidence="5">AAA family ATPase</fullName>
    </submittedName>
</protein>
<dbReference type="PRINTS" id="PR00819">
    <property type="entry name" value="CBXCFQXSUPER"/>
</dbReference>
<dbReference type="AlphaFoldDB" id="A0A2A2TCM2"/>
<keyword evidence="3" id="KW-0067">ATP-binding</keyword>
<accession>A0A2A2TCM2</accession>
<dbReference type="RefSeq" id="WP_095724471.1">
    <property type="nucleotide sequence ID" value="NZ_NTFS01000455.1"/>
</dbReference>
<dbReference type="OrthoDB" id="9806903at2"/>
<dbReference type="InterPro" id="IPR000641">
    <property type="entry name" value="CbxX/CfxQ"/>
</dbReference>
<evidence type="ECO:0000256" key="3">
    <source>
        <dbReference type="ARBA" id="ARBA00022840"/>
    </source>
</evidence>
<dbReference type="SMART" id="SM00382">
    <property type="entry name" value="AAA"/>
    <property type="match status" value="1"/>
</dbReference>
<dbReference type="SUPFAM" id="SSF52540">
    <property type="entry name" value="P-loop containing nucleoside triphosphate hydrolases"/>
    <property type="match status" value="1"/>
</dbReference>
<keyword evidence="2" id="KW-0547">Nucleotide-binding</keyword>
<dbReference type="PANTHER" id="PTHR43392:SF2">
    <property type="entry name" value="AAA-TYPE ATPASE FAMILY PROTEIN _ ANKYRIN REPEAT FAMILY PROTEIN"/>
    <property type="match status" value="1"/>
</dbReference>
<dbReference type="Pfam" id="PF17866">
    <property type="entry name" value="AAA_lid_6"/>
    <property type="match status" value="1"/>
</dbReference>
<organism evidence="5 6">
    <name type="scientific">Brunnivagina elsteri CCALA 953</name>
    <dbReference type="NCBI Taxonomy" id="987040"/>
    <lineage>
        <taxon>Bacteria</taxon>
        <taxon>Bacillati</taxon>
        <taxon>Cyanobacteriota</taxon>
        <taxon>Cyanophyceae</taxon>
        <taxon>Nostocales</taxon>
        <taxon>Calotrichaceae</taxon>
        <taxon>Brunnivagina</taxon>
    </lineage>
</organism>
<dbReference type="InterPro" id="IPR041627">
    <property type="entry name" value="AAA_lid_6"/>
</dbReference>
<feature type="domain" description="AAA+ ATPase" evidence="4">
    <location>
        <begin position="262"/>
        <end position="401"/>
    </location>
</feature>
<dbReference type="InterPro" id="IPR003593">
    <property type="entry name" value="AAA+_ATPase"/>
</dbReference>
<dbReference type="InterPro" id="IPR027417">
    <property type="entry name" value="P-loop_NTPase"/>
</dbReference>
<dbReference type="GO" id="GO:0005524">
    <property type="term" value="F:ATP binding"/>
    <property type="evidence" value="ECO:0007669"/>
    <property type="project" value="UniProtKB-KW"/>
</dbReference>
<dbReference type="Pfam" id="PF00004">
    <property type="entry name" value="AAA"/>
    <property type="match status" value="1"/>
</dbReference>
<dbReference type="Proteomes" id="UP000218238">
    <property type="component" value="Unassembled WGS sequence"/>
</dbReference>
<gene>
    <name evidence="5" type="ORF">CK510_26270</name>
</gene>
<dbReference type="CDD" id="cd00009">
    <property type="entry name" value="AAA"/>
    <property type="match status" value="1"/>
</dbReference>
<evidence type="ECO:0000313" key="5">
    <source>
        <dbReference type="EMBL" id="PAX51169.1"/>
    </source>
</evidence>
<name>A0A2A2TCM2_9CYAN</name>
<dbReference type="InterPro" id="IPR003959">
    <property type="entry name" value="ATPase_AAA_core"/>
</dbReference>
<dbReference type="InterPro" id="IPR050773">
    <property type="entry name" value="CbxX/CfxQ_RuBisCO_ESX"/>
</dbReference>
<comment type="caution">
    <text evidence="5">The sequence shown here is derived from an EMBL/GenBank/DDBJ whole genome shotgun (WGS) entry which is preliminary data.</text>
</comment>
<evidence type="ECO:0000256" key="1">
    <source>
        <dbReference type="ARBA" id="ARBA00010378"/>
    </source>
</evidence>
<dbReference type="GO" id="GO:0016887">
    <property type="term" value="F:ATP hydrolysis activity"/>
    <property type="evidence" value="ECO:0007669"/>
    <property type="project" value="InterPro"/>
</dbReference>
<evidence type="ECO:0000313" key="6">
    <source>
        <dbReference type="Proteomes" id="UP000218238"/>
    </source>
</evidence>
<sequence>MLIFEEYFQENCRKWVTRDDADCSLTLSDNHYLFDHKRAGDTYWLTWNSADFFYDRQEFQIHLILEKSAGVDSFGYGFAWGLLDTSNFFEFIISGNGLYRITQYKDGVSTHFSNWKKCEQIQIGDSVNLLKIRKIGNFVGFYINSSLVETLPSENVMDVLGKSFGFIIHDKITTKFHSLTISTPEPEKTAEETTKDVKESKPETKATFIEHEPPDDDTLEKITGDLNALIGHEKSKHQLFAIANFLKVQTERKQRGLKTVETSLHLMLYGPPGTGKTTIARLLGRLYKQLGFLERGHVVETDRAGIIGGYIGQTALRVENAVQQALGGVLFIDEAYSLVPDDTPNDFGREALQVLLKRMEDKRQHMAVVVAGYADEMEKFIESNPGLKSRINRLLYIDHYKPDELLAIFKKFCIDNGYSIDLSGYIVLQREFTLAYEKRTKNFGNGRFVRTLFERAIEQQANRIVNELPKLDNSEISLITGEDLSFISVDYF</sequence>
<dbReference type="PANTHER" id="PTHR43392">
    <property type="entry name" value="AAA-TYPE ATPASE FAMILY PROTEIN / ANKYRIN REPEAT FAMILY PROTEIN"/>
    <property type="match status" value="1"/>
</dbReference>
<evidence type="ECO:0000259" key="4">
    <source>
        <dbReference type="SMART" id="SM00382"/>
    </source>
</evidence>
<keyword evidence="6" id="KW-1185">Reference proteome</keyword>
<dbReference type="EMBL" id="NTFS01000455">
    <property type="protein sequence ID" value="PAX51169.1"/>
    <property type="molecule type" value="Genomic_DNA"/>
</dbReference>
<comment type="similarity">
    <text evidence="1">Belongs to the CbxX/CfxQ family.</text>
</comment>
<reference evidence="5 6" key="1">
    <citation type="submission" date="2017-08" db="EMBL/GenBank/DDBJ databases">
        <title>Draft genome sequence of filamentous cyanobacterium Calothrix elsteri CCALA 953.</title>
        <authorList>
            <person name="Gagunashvili A.N."/>
            <person name="Elster J."/>
            <person name="Andresson O.S."/>
        </authorList>
    </citation>
    <scope>NUCLEOTIDE SEQUENCE [LARGE SCALE GENOMIC DNA]</scope>
    <source>
        <strain evidence="5 6">CCALA 953</strain>
    </source>
</reference>
<proteinExistence type="inferred from homology"/>